<feature type="region of interest" description="Disordered" evidence="1">
    <location>
        <begin position="429"/>
        <end position="454"/>
    </location>
</feature>
<evidence type="ECO:0008006" key="5">
    <source>
        <dbReference type="Google" id="ProtNLM"/>
    </source>
</evidence>
<feature type="transmembrane region" description="Helical" evidence="2">
    <location>
        <begin position="157"/>
        <end position="174"/>
    </location>
</feature>
<keyword evidence="2" id="KW-1133">Transmembrane helix</keyword>
<dbReference type="STRING" id="212818.A0A0D1XRC8"/>
<sequence length="454" mass="50900">MTQLRERRYLIRRPRVLQYFHKGQLRKVLDEERVAGRFELFFDLLYVAIIANLADDLAETPTRENLIKFILVFTPAWNAWADAKEYANNYFNDDMLQRAGVIWIMTLLVIYGNNAVYVAQDLGALRATVGSYMVLRFSQICFYAVSSVASHHHRAQNRAYFALMLVGICIWIPLLCENVSDPAKIVAAVVAILYEDASYVISFGPWVSRWLKLDYSSAVDIDHENDRYTAFTILVLGEFTYAILVGSPARGGLNLNVLRAIMTLVIAFNFNSMYVYCDGAVDGTHPIRRAVWSTFAWLLIHLPLSAGLLVGGHVSAASCDQHLSPGQRRLWGAGLGLGTLCLYLFAWLYRDDDPKGLLRFSKSMRLMPRCIAGIVFILLPLTSEAQISSPSLIIIGAVMTSLVVTWETYGGLETDACMFESWTAPEEDYDEEGDADEALIPQSNNSTSPGYSTF</sequence>
<gene>
    <name evidence="3" type="ORF">PV10_07929</name>
</gene>
<evidence type="ECO:0000256" key="2">
    <source>
        <dbReference type="SAM" id="Phobius"/>
    </source>
</evidence>
<feature type="compositionally biased region" description="Polar residues" evidence="1">
    <location>
        <begin position="441"/>
        <end position="454"/>
    </location>
</feature>
<dbReference type="Pfam" id="PF06772">
    <property type="entry name" value="LtrA"/>
    <property type="match status" value="1"/>
</dbReference>
<reference evidence="3 4" key="1">
    <citation type="submission" date="2015-01" db="EMBL/GenBank/DDBJ databases">
        <title>The Genome Sequence of Exophiala mesophila CBS40295.</title>
        <authorList>
            <consortium name="The Broad Institute Genomics Platform"/>
            <person name="Cuomo C."/>
            <person name="de Hoog S."/>
            <person name="Gorbushina A."/>
            <person name="Stielow B."/>
            <person name="Teixiera M."/>
            <person name="Abouelleil A."/>
            <person name="Chapman S.B."/>
            <person name="Priest M."/>
            <person name="Young S.K."/>
            <person name="Wortman J."/>
            <person name="Nusbaum C."/>
            <person name="Birren B."/>
        </authorList>
    </citation>
    <scope>NUCLEOTIDE SEQUENCE [LARGE SCALE GENOMIC DNA]</scope>
    <source>
        <strain evidence="3 4">CBS 40295</strain>
    </source>
</reference>
<organism evidence="3 4">
    <name type="scientific">Exophiala mesophila</name>
    <name type="common">Black yeast-like fungus</name>
    <dbReference type="NCBI Taxonomy" id="212818"/>
    <lineage>
        <taxon>Eukaryota</taxon>
        <taxon>Fungi</taxon>
        <taxon>Dikarya</taxon>
        <taxon>Ascomycota</taxon>
        <taxon>Pezizomycotina</taxon>
        <taxon>Eurotiomycetes</taxon>
        <taxon>Chaetothyriomycetidae</taxon>
        <taxon>Chaetothyriales</taxon>
        <taxon>Herpotrichiellaceae</taxon>
        <taxon>Exophiala</taxon>
    </lineage>
</organism>
<dbReference type="OMA" id="QRLVILW"/>
<dbReference type="PANTHER" id="PTHR36840">
    <property type="entry name" value="BLL5714 PROTEIN"/>
    <property type="match status" value="1"/>
</dbReference>
<keyword evidence="2" id="KW-0472">Membrane</keyword>
<feature type="transmembrane region" description="Helical" evidence="2">
    <location>
        <begin position="289"/>
        <end position="310"/>
    </location>
</feature>
<evidence type="ECO:0000313" key="3">
    <source>
        <dbReference type="EMBL" id="KIV90646.1"/>
    </source>
</evidence>
<accession>A0A0D1XRC8</accession>
<feature type="transmembrane region" description="Helical" evidence="2">
    <location>
        <begin position="95"/>
        <end position="112"/>
    </location>
</feature>
<feature type="transmembrane region" description="Helical" evidence="2">
    <location>
        <begin position="393"/>
        <end position="412"/>
    </location>
</feature>
<dbReference type="AlphaFoldDB" id="A0A0D1XRC8"/>
<protein>
    <recommendedName>
        <fullName evidence="5">Low temperature requirement protein A</fullName>
    </recommendedName>
</protein>
<keyword evidence="2" id="KW-0812">Transmembrane</keyword>
<proteinExistence type="predicted"/>
<dbReference type="EMBL" id="KN847524">
    <property type="protein sequence ID" value="KIV90646.1"/>
    <property type="molecule type" value="Genomic_DNA"/>
</dbReference>
<dbReference type="Proteomes" id="UP000054302">
    <property type="component" value="Unassembled WGS sequence"/>
</dbReference>
<feature type="transmembrane region" description="Helical" evidence="2">
    <location>
        <begin position="257"/>
        <end position="277"/>
    </location>
</feature>
<dbReference type="RefSeq" id="XP_016222220.1">
    <property type="nucleotide sequence ID" value="XM_016372888.1"/>
</dbReference>
<feature type="transmembrane region" description="Helical" evidence="2">
    <location>
        <begin position="330"/>
        <end position="349"/>
    </location>
</feature>
<dbReference type="PANTHER" id="PTHR36840:SF1">
    <property type="entry name" value="BLL5714 PROTEIN"/>
    <property type="match status" value="1"/>
</dbReference>
<evidence type="ECO:0000256" key="1">
    <source>
        <dbReference type="SAM" id="MobiDB-lite"/>
    </source>
</evidence>
<dbReference type="OrthoDB" id="191995at2759"/>
<dbReference type="InterPro" id="IPR010640">
    <property type="entry name" value="Low_temperature_requirement_A"/>
</dbReference>
<name>A0A0D1XRC8_EXOME</name>
<dbReference type="GeneID" id="27325774"/>
<dbReference type="VEuPathDB" id="FungiDB:PV10_07929"/>
<evidence type="ECO:0000313" key="4">
    <source>
        <dbReference type="Proteomes" id="UP000054302"/>
    </source>
</evidence>
<feature type="transmembrane region" description="Helical" evidence="2">
    <location>
        <begin position="186"/>
        <end position="207"/>
    </location>
</feature>
<dbReference type="HOGENOM" id="CLU_022899_0_0_1"/>
<keyword evidence="4" id="KW-1185">Reference proteome</keyword>
<feature type="transmembrane region" description="Helical" evidence="2">
    <location>
        <begin position="228"/>
        <end position="245"/>
    </location>
</feature>
<feature type="transmembrane region" description="Helical" evidence="2">
    <location>
        <begin position="370"/>
        <end position="387"/>
    </location>
</feature>
<feature type="transmembrane region" description="Helical" evidence="2">
    <location>
        <begin position="124"/>
        <end position="145"/>
    </location>
</feature>